<dbReference type="PATRIC" id="fig|1423729.3.peg.1022"/>
<evidence type="ECO:0000256" key="5">
    <source>
        <dbReference type="PIRNR" id="PIRNR037489"/>
    </source>
</evidence>
<dbReference type="PANTHER" id="PTHR13799">
    <property type="entry name" value="NGG1 INTERACTING FACTOR 3"/>
    <property type="match status" value="1"/>
</dbReference>
<proteinExistence type="inferred from homology"/>
<dbReference type="InterPro" id="IPR017221">
    <property type="entry name" value="DUF34/NIF3_bac"/>
</dbReference>
<keyword evidence="8" id="KW-1185">Reference proteome</keyword>
<evidence type="ECO:0000256" key="3">
    <source>
        <dbReference type="ARBA" id="ARBA00022112"/>
    </source>
</evidence>
<dbReference type="Gene3D" id="3.40.1390.30">
    <property type="entry name" value="NIF3 (NGG1p interacting factor 3)-like"/>
    <property type="match status" value="1"/>
</dbReference>
<comment type="similarity">
    <text evidence="1 5">Belongs to the GTP cyclohydrolase I type 2/NIF3 family.</text>
</comment>
<dbReference type="InterPro" id="IPR015867">
    <property type="entry name" value="N-reg_PII/ATP_PRibTrfase_C"/>
</dbReference>
<feature type="binding site" evidence="6">
    <location>
        <position position="331"/>
    </location>
    <ligand>
        <name>a divalent metal cation</name>
        <dbReference type="ChEBI" id="CHEBI:60240"/>
        <label>1</label>
    </ligand>
</feature>
<feature type="binding site" evidence="6">
    <location>
        <position position="104"/>
    </location>
    <ligand>
        <name>a divalent metal cation</name>
        <dbReference type="ChEBI" id="CHEBI:60240"/>
        <label>1</label>
    </ligand>
</feature>
<evidence type="ECO:0000256" key="4">
    <source>
        <dbReference type="ARBA" id="ARBA00022723"/>
    </source>
</evidence>
<organism evidence="7 8">
    <name type="scientific">Liquorilactobacillus cacaonum DSM 21116</name>
    <dbReference type="NCBI Taxonomy" id="1423729"/>
    <lineage>
        <taxon>Bacteria</taxon>
        <taxon>Bacillati</taxon>
        <taxon>Bacillota</taxon>
        <taxon>Bacilli</taxon>
        <taxon>Lactobacillales</taxon>
        <taxon>Lactobacillaceae</taxon>
        <taxon>Liquorilactobacillus</taxon>
    </lineage>
</organism>
<dbReference type="FunFam" id="3.40.1390.30:FF:000001">
    <property type="entry name" value="GTP cyclohydrolase 1 type 2"/>
    <property type="match status" value="1"/>
</dbReference>
<feature type="binding site" evidence="6">
    <location>
        <position position="334"/>
    </location>
    <ligand>
        <name>a divalent metal cation</name>
        <dbReference type="ChEBI" id="CHEBI:60240"/>
        <label>1</label>
    </ligand>
</feature>
<comment type="subunit">
    <text evidence="2">Homohexamer.</text>
</comment>
<dbReference type="SUPFAM" id="SSF102705">
    <property type="entry name" value="NIF3 (NGG1p interacting factor 3)-like"/>
    <property type="match status" value="1"/>
</dbReference>
<dbReference type="Pfam" id="PF01784">
    <property type="entry name" value="DUF34_NIF3"/>
    <property type="match status" value="1"/>
</dbReference>
<dbReference type="EMBL" id="AYZE01000014">
    <property type="protein sequence ID" value="KRM91013.1"/>
    <property type="molecule type" value="Genomic_DNA"/>
</dbReference>
<evidence type="ECO:0000256" key="2">
    <source>
        <dbReference type="ARBA" id="ARBA00011643"/>
    </source>
</evidence>
<protein>
    <recommendedName>
        <fullName evidence="3 5">GTP cyclohydrolase 1 type 2 homolog</fullName>
    </recommendedName>
</protein>
<name>A0A0R2CI51_9LACO</name>
<dbReference type="STRING" id="1423729.FC80_GL001009"/>
<dbReference type="PIRSF" id="PIRSF037489">
    <property type="entry name" value="UCP037489_NIF3_YqfO"/>
    <property type="match status" value="1"/>
</dbReference>
<evidence type="ECO:0000313" key="7">
    <source>
        <dbReference type="EMBL" id="KRM91013.1"/>
    </source>
</evidence>
<dbReference type="InterPro" id="IPR002678">
    <property type="entry name" value="DUF34/NIF3"/>
</dbReference>
<dbReference type="InterPro" id="IPR036069">
    <property type="entry name" value="DUF34/NIF3_sf"/>
</dbReference>
<feature type="binding site" evidence="6">
    <location>
        <position position="66"/>
    </location>
    <ligand>
        <name>a divalent metal cation</name>
        <dbReference type="ChEBI" id="CHEBI:60240"/>
        <label>1</label>
    </ligand>
</feature>
<evidence type="ECO:0000256" key="1">
    <source>
        <dbReference type="ARBA" id="ARBA00006964"/>
    </source>
</evidence>
<reference evidence="7 8" key="1">
    <citation type="journal article" date="2015" name="Genome Announc.">
        <title>Expanding the biotechnology potential of lactobacilli through comparative genomics of 213 strains and associated genera.</title>
        <authorList>
            <person name="Sun Z."/>
            <person name="Harris H.M."/>
            <person name="McCann A."/>
            <person name="Guo C."/>
            <person name="Argimon S."/>
            <person name="Zhang W."/>
            <person name="Yang X."/>
            <person name="Jeffery I.B."/>
            <person name="Cooney J.C."/>
            <person name="Kagawa T.F."/>
            <person name="Liu W."/>
            <person name="Song Y."/>
            <person name="Salvetti E."/>
            <person name="Wrobel A."/>
            <person name="Rasinkangas P."/>
            <person name="Parkhill J."/>
            <person name="Rea M.C."/>
            <person name="O'Sullivan O."/>
            <person name="Ritari J."/>
            <person name="Douillard F.P."/>
            <person name="Paul Ross R."/>
            <person name="Yang R."/>
            <person name="Briner A.E."/>
            <person name="Felis G.E."/>
            <person name="de Vos W.M."/>
            <person name="Barrangou R."/>
            <person name="Klaenhammer T.R."/>
            <person name="Caufield P.W."/>
            <person name="Cui Y."/>
            <person name="Zhang H."/>
            <person name="O'Toole P.W."/>
        </authorList>
    </citation>
    <scope>NUCLEOTIDE SEQUENCE [LARGE SCALE GENOMIC DNA]</scope>
    <source>
        <strain evidence="7 8">DSM 21116</strain>
    </source>
</reference>
<feature type="binding site" evidence="6">
    <location>
        <position position="65"/>
    </location>
    <ligand>
        <name>a divalent metal cation</name>
        <dbReference type="ChEBI" id="CHEBI:60240"/>
        <label>1</label>
    </ligand>
</feature>
<dbReference type="RefSeq" id="WP_057829222.1">
    <property type="nucleotide sequence ID" value="NZ_AYZE01000014.1"/>
</dbReference>
<comment type="caution">
    <text evidence="7">The sequence shown here is derived from an EMBL/GenBank/DDBJ whole genome shotgun (WGS) entry which is preliminary data.</text>
</comment>
<dbReference type="OrthoDB" id="9792792at2"/>
<accession>A0A0R2CI51</accession>
<dbReference type="GO" id="GO:0005737">
    <property type="term" value="C:cytoplasm"/>
    <property type="evidence" value="ECO:0007669"/>
    <property type="project" value="TreeGrafter"/>
</dbReference>
<gene>
    <name evidence="7" type="ORF">FC80_GL001009</name>
</gene>
<dbReference type="NCBIfam" id="TIGR00486">
    <property type="entry name" value="YbgI_SA1388"/>
    <property type="match status" value="1"/>
</dbReference>
<evidence type="ECO:0000256" key="6">
    <source>
        <dbReference type="PIRSR" id="PIRSR602678-1"/>
    </source>
</evidence>
<dbReference type="AlphaFoldDB" id="A0A0R2CI51"/>
<dbReference type="Proteomes" id="UP000051131">
    <property type="component" value="Unassembled WGS sequence"/>
</dbReference>
<keyword evidence="4 5" id="KW-0479">Metal-binding</keyword>
<dbReference type="Gene3D" id="3.30.70.120">
    <property type="match status" value="1"/>
</dbReference>
<evidence type="ECO:0000313" key="8">
    <source>
        <dbReference type="Proteomes" id="UP000051131"/>
    </source>
</evidence>
<dbReference type="PANTHER" id="PTHR13799:SF14">
    <property type="entry name" value="GTP CYCLOHYDROLASE 1 TYPE 2 HOMOLOG"/>
    <property type="match status" value="1"/>
</dbReference>
<dbReference type="GO" id="GO:0046872">
    <property type="term" value="F:metal ion binding"/>
    <property type="evidence" value="ECO:0007669"/>
    <property type="project" value="UniProtKB-UniRule"/>
</dbReference>
<sequence length="371" mass="41872">MTNVGEIVARFEQFAPQNWAEDGDPVGLQLGDLKQTVHKMMVTLDVRPEVVDEAIKNNVDFIFAHHPVIFRPIKKFDLADPQNKMYASLIKHNITVYTAHTNLDNAPNGMNDWLADLLELSKREPLLKEHEESLLKLAVFVPKKAAAKLRNALTTAGAGQIGDYLDCSYTLSGIGRFTPQKDSHPTIGKKLEPTEVAEEKIEVVFPQKLRSKILKTLRIVHPYEEPAFDLFEIQGNGIKYGMGRVGNLEHEMSVTEFAKYCQAKFKIAHLRIVTDDLEKRVKKIAILGGSGGQFYREALKKEVDVYVTGDISYHTGHDIIANGLVAVDPGHHIEQICKPYLQELFSKWNAENSWKIEVLQSKLITDPFIFI</sequence>